<feature type="compositionally biased region" description="Low complexity" evidence="12">
    <location>
        <begin position="1680"/>
        <end position="1689"/>
    </location>
</feature>
<dbReference type="GO" id="GO:0005737">
    <property type="term" value="C:cytoplasm"/>
    <property type="evidence" value="ECO:0007669"/>
    <property type="project" value="TreeGrafter"/>
</dbReference>
<feature type="compositionally biased region" description="Low complexity" evidence="12">
    <location>
        <begin position="445"/>
        <end position="471"/>
    </location>
</feature>
<dbReference type="PROSITE" id="PS50011">
    <property type="entry name" value="PROTEIN_KINASE_DOM"/>
    <property type="match status" value="1"/>
</dbReference>
<dbReference type="GO" id="GO:0046872">
    <property type="term" value="F:metal ion binding"/>
    <property type="evidence" value="ECO:0007669"/>
    <property type="project" value="UniProtKB-KW"/>
</dbReference>
<feature type="domain" description="Protein kinase" evidence="13">
    <location>
        <begin position="763"/>
        <end position="1016"/>
    </location>
</feature>
<feature type="compositionally biased region" description="Polar residues" evidence="12">
    <location>
        <begin position="1710"/>
        <end position="1724"/>
    </location>
</feature>
<feature type="compositionally biased region" description="Low complexity" evidence="12">
    <location>
        <begin position="223"/>
        <end position="233"/>
    </location>
</feature>
<keyword evidence="4" id="KW-0479">Metal-binding</keyword>
<evidence type="ECO:0000256" key="1">
    <source>
        <dbReference type="ARBA" id="ARBA00012513"/>
    </source>
</evidence>
<feature type="compositionally biased region" description="Low complexity" evidence="12">
    <location>
        <begin position="1235"/>
        <end position="1255"/>
    </location>
</feature>
<feature type="compositionally biased region" description="Low complexity" evidence="12">
    <location>
        <begin position="137"/>
        <end position="154"/>
    </location>
</feature>
<feature type="compositionally biased region" description="Polar residues" evidence="12">
    <location>
        <begin position="1036"/>
        <end position="1048"/>
    </location>
</feature>
<feature type="compositionally biased region" description="Acidic residues" evidence="12">
    <location>
        <begin position="1482"/>
        <end position="1503"/>
    </location>
</feature>
<dbReference type="CDD" id="cd06627">
    <property type="entry name" value="STKc_Cdc7_like"/>
    <property type="match status" value="1"/>
</dbReference>
<feature type="binding site" evidence="11">
    <location>
        <position position="792"/>
    </location>
    <ligand>
        <name>ATP</name>
        <dbReference type="ChEBI" id="CHEBI:30616"/>
    </ligand>
</feature>
<feature type="compositionally biased region" description="Polar residues" evidence="12">
    <location>
        <begin position="1517"/>
        <end position="1531"/>
    </location>
</feature>
<name>A0A8H5M4B3_9AGAR</name>
<feature type="region of interest" description="Disordered" evidence="12">
    <location>
        <begin position="1091"/>
        <end position="1150"/>
    </location>
</feature>
<feature type="compositionally biased region" description="Low complexity" evidence="12">
    <location>
        <begin position="1549"/>
        <end position="1564"/>
    </location>
</feature>
<dbReference type="Proteomes" id="UP000518752">
    <property type="component" value="Unassembled WGS sequence"/>
</dbReference>
<dbReference type="SUPFAM" id="SSF56112">
    <property type="entry name" value="Protein kinase-like (PK-like)"/>
    <property type="match status" value="1"/>
</dbReference>
<feature type="region of interest" description="Disordered" evidence="12">
    <location>
        <begin position="1193"/>
        <end position="1220"/>
    </location>
</feature>
<comment type="catalytic activity">
    <reaction evidence="10">
        <text>L-seryl-[protein] + ATP = O-phospho-L-seryl-[protein] + ADP + H(+)</text>
        <dbReference type="Rhea" id="RHEA:17989"/>
        <dbReference type="Rhea" id="RHEA-COMP:9863"/>
        <dbReference type="Rhea" id="RHEA-COMP:11604"/>
        <dbReference type="ChEBI" id="CHEBI:15378"/>
        <dbReference type="ChEBI" id="CHEBI:29999"/>
        <dbReference type="ChEBI" id="CHEBI:30616"/>
        <dbReference type="ChEBI" id="CHEBI:83421"/>
        <dbReference type="ChEBI" id="CHEBI:456216"/>
        <dbReference type="EC" id="2.7.11.1"/>
    </reaction>
</comment>
<keyword evidence="6" id="KW-0418">Kinase</keyword>
<feature type="region of interest" description="Disordered" evidence="12">
    <location>
        <begin position="2462"/>
        <end position="2494"/>
    </location>
</feature>
<feature type="compositionally biased region" description="Polar residues" evidence="12">
    <location>
        <begin position="376"/>
        <end position="403"/>
    </location>
</feature>
<feature type="region of interest" description="Disordered" evidence="12">
    <location>
        <begin position="283"/>
        <end position="314"/>
    </location>
</feature>
<evidence type="ECO:0000256" key="12">
    <source>
        <dbReference type="SAM" id="MobiDB-lite"/>
    </source>
</evidence>
<feature type="region of interest" description="Disordered" evidence="12">
    <location>
        <begin position="2515"/>
        <end position="2536"/>
    </location>
</feature>
<dbReference type="InterPro" id="IPR011009">
    <property type="entry name" value="Kinase-like_dom_sf"/>
</dbReference>
<keyword evidence="15" id="KW-1185">Reference proteome</keyword>
<evidence type="ECO:0000256" key="4">
    <source>
        <dbReference type="ARBA" id="ARBA00022723"/>
    </source>
</evidence>
<feature type="compositionally biased region" description="Polar residues" evidence="12">
    <location>
        <begin position="2483"/>
        <end position="2493"/>
    </location>
</feature>
<feature type="compositionally biased region" description="Low complexity" evidence="12">
    <location>
        <begin position="1902"/>
        <end position="1912"/>
    </location>
</feature>
<feature type="compositionally biased region" description="Polar residues" evidence="12">
    <location>
        <begin position="102"/>
        <end position="136"/>
    </location>
</feature>
<feature type="compositionally biased region" description="Low complexity" evidence="12">
    <location>
        <begin position="412"/>
        <end position="427"/>
    </location>
</feature>
<feature type="region of interest" description="Disordered" evidence="12">
    <location>
        <begin position="1365"/>
        <end position="1503"/>
    </location>
</feature>
<dbReference type="InterPro" id="IPR000719">
    <property type="entry name" value="Prot_kinase_dom"/>
</dbReference>
<feature type="compositionally biased region" description="Acidic residues" evidence="12">
    <location>
        <begin position="1736"/>
        <end position="1751"/>
    </location>
</feature>
<dbReference type="InterPro" id="IPR016024">
    <property type="entry name" value="ARM-type_fold"/>
</dbReference>
<feature type="compositionally biased region" description="Basic and acidic residues" evidence="12">
    <location>
        <begin position="1408"/>
        <end position="1417"/>
    </location>
</feature>
<evidence type="ECO:0000313" key="14">
    <source>
        <dbReference type="EMBL" id="KAF5380735.1"/>
    </source>
</evidence>
<dbReference type="Gene3D" id="1.10.510.10">
    <property type="entry name" value="Transferase(Phosphotransferase) domain 1"/>
    <property type="match status" value="1"/>
</dbReference>
<feature type="region of interest" description="Disordered" evidence="12">
    <location>
        <begin position="1901"/>
        <end position="1935"/>
    </location>
</feature>
<dbReference type="EMBL" id="JAACJN010000062">
    <property type="protein sequence ID" value="KAF5380735.1"/>
    <property type="molecule type" value="Genomic_DNA"/>
</dbReference>
<evidence type="ECO:0000256" key="8">
    <source>
        <dbReference type="ARBA" id="ARBA00025754"/>
    </source>
</evidence>
<feature type="compositionally biased region" description="Basic and acidic residues" evidence="12">
    <location>
        <begin position="478"/>
        <end position="492"/>
    </location>
</feature>
<dbReference type="InterPro" id="IPR011989">
    <property type="entry name" value="ARM-like"/>
</dbReference>
<feature type="region of interest" description="Disordered" evidence="12">
    <location>
        <begin position="1028"/>
        <end position="1075"/>
    </location>
</feature>
<feature type="region of interest" description="Disordered" evidence="12">
    <location>
        <begin position="215"/>
        <end position="245"/>
    </location>
</feature>
<dbReference type="OrthoDB" id="8693905at2759"/>
<dbReference type="GO" id="GO:0005524">
    <property type="term" value="F:ATP binding"/>
    <property type="evidence" value="ECO:0007669"/>
    <property type="project" value="UniProtKB-UniRule"/>
</dbReference>
<evidence type="ECO:0000256" key="6">
    <source>
        <dbReference type="ARBA" id="ARBA00022777"/>
    </source>
</evidence>
<keyword evidence="2" id="KW-0723">Serine/threonine-protein kinase</keyword>
<dbReference type="GO" id="GO:0004674">
    <property type="term" value="F:protein serine/threonine kinase activity"/>
    <property type="evidence" value="ECO:0007669"/>
    <property type="project" value="UniProtKB-KW"/>
</dbReference>
<dbReference type="Gene3D" id="1.25.10.10">
    <property type="entry name" value="Leucine-rich Repeat Variant"/>
    <property type="match status" value="1"/>
</dbReference>
<evidence type="ECO:0000256" key="11">
    <source>
        <dbReference type="PROSITE-ProRule" id="PRU10141"/>
    </source>
</evidence>
<evidence type="ECO:0000256" key="7">
    <source>
        <dbReference type="ARBA" id="ARBA00022840"/>
    </source>
</evidence>
<dbReference type="InterPro" id="IPR017441">
    <property type="entry name" value="Protein_kinase_ATP_BS"/>
</dbReference>
<feature type="compositionally biased region" description="Polar residues" evidence="12">
    <location>
        <begin position="435"/>
        <end position="444"/>
    </location>
</feature>
<dbReference type="FunFam" id="3.30.200.20:FF:000042">
    <property type="entry name" value="Aurora kinase A"/>
    <property type="match status" value="1"/>
</dbReference>
<dbReference type="SMART" id="SM00220">
    <property type="entry name" value="S_TKc"/>
    <property type="match status" value="1"/>
</dbReference>
<feature type="compositionally biased region" description="Basic and acidic residues" evidence="12">
    <location>
        <begin position="1725"/>
        <end position="1735"/>
    </location>
</feature>
<evidence type="ECO:0000256" key="9">
    <source>
        <dbReference type="ARBA" id="ARBA00047899"/>
    </source>
</evidence>
<dbReference type="Pfam" id="PF00069">
    <property type="entry name" value="Pkinase"/>
    <property type="match status" value="1"/>
</dbReference>
<comment type="catalytic activity">
    <reaction evidence="9">
        <text>L-threonyl-[protein] + ATP = O-phospho-L-threonyl-[protein] + ADP + H(+)</text>
        <dbReference type="Rhea" id="RHEA:46608"/>
        <dbReference type="Rhea" id="RHEA-COMP:11060"/>
        <dbReference type="Rhea" id="RHEA-COMP:11605"/>
        <dbReference type="ChEBI" id="CHEBI:15378"/>
        <dbReference type="ChEBI" id="CHEBI:30013"/>
        <dbReference type="ChEBI" id="CHEBI:30616"/>
        <dbReference type="ChEBI" id="CHEBI:61977"/>
        <dbReference type="ChEBI" id="CHEBI:456216"/>
        <dbReference type="EC" id="2.7.11.1"/>
    </reaction>
</comment>
<feature type="region of interest" description="Disordered" evidence="12">
    <location>
        <begin position="326"/>
        <end position="513"/>
    </location>
</feature>
<feature type="compositionally biased region" description="Low complexity" evidence="12">
    <location>
        <begin position="1429"/>
        <end position="1450"/>
    </location>
</feature>
<feature type="compositionally biased region" description="Polar residues" evidence="12">
    <location>
        <begin position="1598"/>
        <end position="1607"/>
    </location>
</feature>
<organism evidence="14 15">
    <name type="scientific">Collybiopsis confluens</name>
    <dbReference type="NCBI Taxonomy" id="2823264"/>
    <lineage>
        <taxon>Eukaryota</taxon>
        <taxon>Fungi</taxon>
        <taxon>Dikarya</taxon>
        <taxon>Basidiomycota</taxon>
        <taxon>Agaricomycotina</taxon>
        <taxon>Agaricomycetes</taxon>
        <taxon>Agaricomycetidae</taxon>
        <taxon>Agaricales</taxon>
        <taxon>Marasmiineae</taxon>
        <taxon>Omphalotaceae</taxon>
        <taxon>Collybiopsis</taxon>
    </lineage>
</organism>
<evidence type="ECO:0000256" key="3">
    <source>
        <dbReference type="ARBA" id="ARBA00022679"/>
    </source>
</evidence>
<feature type="region of interest" description="Disordered" evidence="12">
    <location>
        <begin position="1322"/>
        <end position="1347"/>
    </location>
</feature>
<keyword evidence="7 11" id="KW-0067">ATP-binding</keyword>
<reference evidence="14 15" key="1">
    <citation type="journal article" date="2020" name="ISME J.">
        <title>Uncovering the hidden diversity of litter-decomposition mechanisms in mushroom-forming fungi.</title>
        <authorList>
            <person name="Floudas D."/>
            <person name="Bentzer J."/>
            <person name="Ahren D."/>
            <person name="Johansson T."/>
            <person name="Persson P."/>
            <person name="Tunlid A."/>
        </authorList>
    </citation>
    <scope>NUCLEOTIDE SEQUENCE [LARGE SCALE GENOMIC DNA]</scope>
    <source>
        <strain evidence="14 15">CBS 406.79</strain>
    </source>
</reference>
<dbReference type="FunFam" id="1.10.510.10:FF:000946">
    <property type="entry name" value="Probable serine/threonine-protein kinase DDB_G0284251"/>
    <property type="match status" value="1"/>
</dbReference>
<dbReference type="InterPro" id="IPR053235">
    <property type="entry name" value="Ser_Thr_kinase"/>
</dbReference>
<feature type="compositionally biased region" description="Acidic residues" evidence="12">
    <location>
        <begin position="1336"/>
        <end position="1347"/>
    </location>
</feature>
<dbReference type="PANTHER" id="PTHR24361:SF433">
    <property type="entry name" value="PROTEIN KINASE DOMAIN-CONTAINING PROTEIN"/>
    <property type="match status" value="1"/>
</dbReference>
<evidence type="ECO:0000313" key="15">
    <source>
        <dbReference type="Proteomes" id="UP000518752"/>
    </source>
</evidence>
<comment type="similarity">
    <text evidence="8">Belongs to the protein kinase superfamily. STE Ser/Thr protein kinase family.</text>
</comment>
<evidence type="ECO:0000256" key="2">
    <source>
        <dbReference type="ARBA" id="ARBA00022527"/>
    </source>
</evidence>
<feature type="compositionally biased region" description="Polar residues" evidence="12">
    <location>
        <begin position="179"/>
        <end position="195"/>
    </location>
</feature>
<feature type="compositionally biased region" description="Basic and acidic residues" evidence="12">
    <location>
        <begin position="234"/>
        <end position="245"/>
    </location>
</feature>
<keyword evidence="3" id="KW-0808">Transferase</keyword>
<dbReference type="SUPFAM" id="SSF48371">
    <property type="entry name" value="ARM repeat"/>
    <property type="match status" value="1"/>
</dbReference>
<dbReference type="PROSITE" id="PS00108">
    <property type="entry name" value="PROTEIN_KINASE_ST"/>
    <property type="match status" value="1"/>
</dbReference>
<dbReference type="PANTHER" id="PTHR24361">
    <property type="entry name" value="MITOGEN-ACTIVATED KINASE KINASE KINASE"/>
    <property type="match status" value="1"/>
</dbReference>
<feature type="compositionally biased region" description="Low complexity" evidence="12">
    <location>
        <begin position="1661"/>
        <end position="1671"/>
    </location>
</feature>
<feature type="compositionally biased region" description="Polar residues" evidence="12">
    <location>
        <begin position="1091"/>
        <end position="1123"/>
    </location>
</feature>
<protein>
    <recommendedName>
        <fullName evidence="1">non-specific serine/threonine protein kinase</fullName>
        <ecNumber evidence="1">2.7.11.1</ecNumber>
    </recommendedName>
</protein>
<feature type="region of interest" description="Disordered" evidence="12">
    <location>
        <begin position="560"/>
        <end position="616"/>
    </location>
</feature>
<feature type="compositionally biased region" description="Polar residues" evidence="12">
    <location>
        <begin position="1205"/>
        <end position="1217"/>
    </location>
</feature>
<keyword evidence="5 11" id="KW-0547">Nucleotide-binding</keyword>
<comment type="caution">
    <text evidence="14">The sequence shown here is derived from an EMBL/GenBank/DDBJ whole genome shotgun (WGS) entry which is preliminary data.</text>
</comment>
<feature type="compositionally biased region" description="Polar residues" evidence="12">
    <location>
        <begin position="1060"/>
        <end position="1073"/>
    </location>
</feature>
<dbReference type="PROSITE" id="PS00107">
    <property type="entry name" value="PROTEIN_KINASE_ATP"/>
    <property type="match status" value="1"/>
</dbReference>
<feature type="region of interest" description="Disordered" evidence="12">
    <location>
        <begin position="102"/>
        <end position="195"/>
    </location>
</feature>
<feature type="compositionally biased region" description="Acidic residues" evidence="12">
    <location>
        <begin position="338"/>
        <end position="358"/>
    </location>
</feature>
<proteinExistence type="inferred from homology"/>
<feature type="compositionally biased region" description="Pro residues" evidence="12">
    <location>
        <begin position="1913"/>
        <end position="1925"/>
    </location>
</feature>
<gene>
    <name evidence="14" type="ORF">D9757_007156</name>
</gene>
<dbReference type="InterPro" id="IPR008271">
    <property type="entry name" value="Ser/Thr_kinase_AS"/>
</dbReference>
<evidence type="ECO:0000256" key="5">
    <source>
        <dbReference type="ARBA" id="ARBA00022741"/>
    </source>
</evidence>
<feature type="compositionally biased region" description="Basic and acidic residues" evidence="12">
    <location>
        <begin position="587"/>
        <end position="601"/>
    </location>
</feature>
<dbReference type="EC" id="2.7.11.1" evidence="1"/>
<feature type="region of interest" description="Disordered" evidence="12">
    <location>
        <begin position="1517"/>
        <end position="1771"/>
    </location>
</feature>
<feature type="compositionally biased region" description="Low complexity" evidence="12">
    <location>
        <begin position="1365"/>
        <end position="1375"/>
    </location>
</feature>
<evidence type="ECO:0000259" key="13">
    <source>
        <dbReference type="PROSITE" id="PS50011"/>
    </source>
</evidence>
<accession>A0A8H5M4B3</accession>
<feature type="compositionally biased region" description="Basic and acidic residues" evidence="12">
    <location>
        <begin position="565"/>
        <end position="576"/>
    </location>
</feature>
<sequence>MGIDRDADYQPQLIAGSHDPERETFALAGPSSLYFASSVNIAKLGFSFTATVPGPGPSWDEQVVPALRKRLETESRTLARRISAISVSSSAEAVDDYANSDFKPSSAATNVQKLTSPAGSSANRTGSRSRTYSQPFSNASNTNTSRVSSSSSRPTSPPYQNGRSQSRIPLPQRARSRAGSVSSHSRAKTPISNVSPPAADLWVLREAPNNSRLVNEPAPFPPVSSSVSSVDVVPEPRKSNESEERPFEHWYRGEVSRNGGVGEYRVAKRQEMLDIAKFGHSLKITDPNENNETNERQRQRRSRARADSLGERTSVYLDEAQAQEVARVLDEGPLTDLDAGEQEEEEKEKEEDYYDPMEDYYRVNSTEADNEPIPYRTTTPTPSNIQQRPSRIPQSSTPTQMERGQSEPPYFSPSSATASPSSAPATPRARHAANGTPQSQNRATSPPFSSSKGKGKASPSPSSNSRLAASKATQAKIAESKRQKQREEESRKSIAAYPDPGDDPMHAIPTWTQPVPHAGNWDDVVLPVVARKRGLDGQYEHGDGSVQIKKKDSMVAPAPGTFGFDHSKYRPPREDGSEGESIPLDEFGARNERRSLGRLDRDGEEAETERLPTHPQTTIEDQRRVPTGNGYPHQSQNATPFASYTTRPPPANVISEQQQQPVPMTAMNVDVNVEQGVGAEDEHKGGCCGHHIPLRRRGSGTTSPTFGHWGDTGSEALRNAQGIPVAFFVKPTDSSLRMSKSANATASAANSTANAQSRSLHDYQLGDSLGKGAFGQVYRALNWATGETVAIKQIALDNIPSSQLSSIMSEISLLKNLRHPNIVKYKGFVKTRMHLYIILEFCENGSLAQIGKRFGKFPENLVGVYVNQVLEGLCYLHDQGVIHRDIKGANILTNKDGTVKLADFGVASSTTTPSSSSSADVVGSPYWMAPEVIEQSGATTASDIWSLGCVVIELLDGSPPYSFLDPMPALWRIVQDDCPPIPEGASAAVKDFLMCCFQKDPNLRIGARKLLRHPWMVGTRANFVKNEVDSGGEQARPQTHTENTSTATGVEGTNDDKTENWTSASTPSSSTLRLSKIPSLSKRSLSRQAGSSLLLSKSPTQTVSLSKSQVASSVGKQRQSKTATPKAATLRRTRPSKSSSDALPGAEARPMSQYGYDEAVLKVQEWNQALSNVGNISSLPSSTSVANSTLKPHSLAVPVPGKSAHNLTGKGSASAGSAPTIRPFQFTPALPSTSVTSVLSSSSSSASGSVSSGSSDQSKTIKPIFTAPVPTTPSKKNKKTSKPQSKGPTLITPSTSLNPLSTFNRIGGIVSVLADQQKQLAFVEEDESNPNRDRWDDDFELGDGDDDFAARSKIDITKSRMEIGVGKVSSSGSSKSESETTHLAARSSGSGSDGEDETVTYTSKIKPQTRERDDRTIRASPGTSFARLPHSSGSAPSPSRLSPSHSNSSPPRRPTVGVMNRSTSDSVTRMGMAGTTYHAISEAEEENYDDDFLDDDDTSEDGDALLEKRVNEFKARTASQRLKYSRTSSLSRPLFHPDDIKSALFPHVAEPTPASSPSSAMRPSLHGRTYSASAAPSPPPSSPFTASASGMRRPQLTLPPTSLNNERLSPGPMTAPLPNMDEDDQNVWGADYEYDNDYDYSSPLSAGPDGSRNSENGRSVSAGQRGSVRSAGSGGGNGSGSVRSSHSAGGSNGRHWTGTRQGSGGRSVSHGVNGSRAQRGSIRSLSEKFDKYTEHPEDEAEEMDFEYEESNDSPASTIESGDGSGSGKERQGTFLKLNSRLSNRSWMGNKDESDEEDVFAEFDEPFAEDDFETHLQRDKHARLSARVGALVDDLSFNASPNAITAGDTKGLKEERLKGTVEELLTILITTPEMQPQFVSSHGMLAILEVLEGYQFHQLYQQSSNGSSTSSSPNPSPSSRPVPLPGSTPTVVGSRRSGGGIGMVGSLGLSSLASLGSLGLGSRISSAMSSASPTGTIGITGGTFTHSSSNVAPGTGMSTSGRDIILQLLQVVNLLVSDNMGVLESFCLIGGIPVIIDLSSCRGLKVLVDLLDEDCSSLSRAPLVNHALNGIATVFDLQSPTTKNDFCRMFVREGLLDPLSGALLNVMVNGNSVVSDGKLRSEHVLTDIQEAEDMEWREDNSGDSADSELEGGMKMKIIKILLVFSQVSQSDLHVRNAVGTRKVVRRLLRACELLEPECLVLMLKAVKHLSMNVALLDVLQNANAIEVLVRILEEQSNSPYSTEVSNHIFQTCFNLCRLNKPRQEEAAQAGIIPCLQRVAETQSPLKQFALPILCDMASAGKSCRMLLWQHNGLKMYLKLLADPYFQVSALESILSWLQDEPARVEMELVKSFSLILDCFVTAKANSFESLLELFLKLTRLSIGITTSFSRSAAFFRRVADRLAHYRKPVVHPNRGFLVEKYGSEDGLLGIVEGLSRGGGDGAVLVRELAKEIIPVLRPGLKPLPAGSRASGRGVTPKRTRRTASEASVNASGSAATMGVAASSGKSILSPTTARIAASRSRTRHKLGDIPWQGSGAR</sequence>
<feature type="region of interest" description="Disordered" evidence="12">
    <location>
        <begin position="1235"/>
        <end position="1298"/>
    </location>
</feature>
<evidence type="ECO:0000256" key="10">
    <source>
        <dbReference type="ARBA" id="ARBA00048679"/>
    </source>
</evidence>